<proteinExistence type="predicted"/>
<sequence>MIEMLEGVKETVSFREHFGIRMYLNVEAENYPLHWHTAAEIIMPLENRYTAIVGDATHILRPDDIFIIPSGELHQLIAPDSGKRLIMQFDCSLLYALSGFESTFHLLRPCLVVTPERHGELHASLKPLLIGMMNEYFGDSTLKEASSYALLIQFFVHLGRNLRDERREHCRTKSHKQHKYIDSFVQVCSYISEHCTEDIRVDDLAGLAGFSKFHFARLFKQYVGTSYYNYLNQNRVKHAEKLLIDPNLSITEIAMRSGFGSLATFNRVFKNYKKCTPTEYKHLYGGYGLRR</sequence>
<dbReference type="PROSITE" id="PS01124">
    <property type="entry name" value="HTH_ARAC_FAMILY_2"/>
    <property type="match status" value="1"/>
</dbReference>
<evidence type="ECO:0000256" key="3">
    <source>
        <dbReference type="ARBA" id="ARBA00023163"/>
    </source>
</evidence>
<keyword evidence="1" id="KW-0805">Transcription regulation</keyword>
<organism evidence="5 6">
    <name type="scientific">Paenibacillus thailandensis</name>
    <dbReference type="NCBI Taxonomy" id="393250"/>
    <lineage>
        <taxon>Bacteria</taxon>
        <taxon>Bacillati</taxon>
        <taxon>Bacillota</taxon>
        <taxon>Bacilli</taxon>
        <taxon>Bacillales</taxon>
        <taxon>Paenibacillaceae</taxon>
        <taxon>Paenibacillus</taxon>
    </lineage>
</organism>
<dbReference type="Proteomes" id="UP001597493">
    <property type="component" value="Unassembled WGS sequence"/>
</dbReference>
<dbReference type="Gene3D" id="2.60.120.10">
    <property type="entry name" value="Jelly Rolls"/>
    <property type="match status" value="1"/>
</dbReference>
<dbReference type="PANTHER" id="PTHR43280:SF27">
    <property type="entry name" value="TRANSCRIPTIONAL REGULATOR MTLR"/>
    <property type="match status" value="1"/>
</dbReference>
<dbReference type="SUPFAM" id="SSF51215">
    <property type="entry name" value="Regulatory protein AraC"/>
    <property type="match status" value="1"/>
</dbReference>
<dbReference type="Pfam" id="PF07883">
    <property type="entry name" value="Cupin_2"/>
    <property type="match status" value="1"/>
</dbReference>
<keyword evidence="6" id="KW-1185">Reference proteome</keyword>
<dbReference type="PANTHER" id="PTHR43280">
    <property type="entry name" value="ARAC-FAMILY TRANSCRIPTIONAL REGULATOR"/>
    <property type="match status" value="1"/>
</dbReference>
<dbReference type="InterPro" id="IPR018060">
    <property type="entry name" value="HTH_AraC"/>
</dbReference>
<dbReference type="PRINTS" id="PR00032">
    <property type="entry name" value="HTHARAC"/>
</dbReference>
<name>A0ABW5QTB2_9BACL</name>
<dbReference type="InterPro" id="IPR018062">
    <property type="entry name" value="HTH_AraC-typ_CS"/>
</dbReference>
<evidence type="ECO:0000259" key="4">
    <source>
        <dbReference type="PROSITE" id="PS01124"/>
    </source>
</evidence>
<feature type="domain" description="HTH araC/xylS-type" evidence="4">
    <location>
        <begin position="185"/>
        <end position="283"/>
    </location>
</feature>
<reference evidence="6" key="1">
    <citation type="journal article" date="2019" name="Int. J. Syst. Evol. Microbiol.">
        <title>The Global Catalogue of Microorganisms (GCM) 10K type strain sequencing project: providing services to taxonomists for standard genome sequencing and annotation.</title>
        <authorList>
            <consortium name="The Broad Institute Genomics Platform"/>
            <consortium name="The Broad Institute Genome Sequencing Center for Infectious Disease"/>
            <person name="Wu L."/>
            <person name="Ma J."/>
        </authorList>
    </citation>
    <scope>NUCLEOTIDE SEQUENCE [LARGE SCALE GENOMIC DNA]</scope>
    <source>
        <strain evidence="6">TISTR 1827</strain>
    </source>
</reference>
<dbReference type="Pfam" id="PF12833">
    <property type="entry name" value="HTH_18"/>
    <property type="match status" value="1"/>
</dbReference>
<dbReference type="SMART" id="SM00342">
    <property type="entry name" value="HTH_ARAC"/>
    <property type="match status" value="1"/>
</dbReference>
<keyword evidence="2" id="KW-0238">DNA-binding</keyword>
<dbReference type="EMBL" id="JBHUMY010000006">
    <property type="protein sequence ID" value="MFD2659641.1"/>
    <property type="molecule type" value="Genomic_DNA"/>
</dbReference>
<dbReference type="RefSeq" id="WP_379270332.1">
    <property type="nucleotide sequence ID" value="NZ_JBHUGT010000029.1"/>
</dbReference>
<gene>
    <name evidence="5" type="ORF">ACFSW5_05100</name>
</gene>
<dbReference type="InterPro" id="IPR013096">
    <property type="entry name" value="Cupin_2"/>
</dbReference>
<dbReference type="PROSITE" id="PS00041">
    <property type="entry name" value="HTH_ARAC_FAMILY_1"/>
    <property type="match status" value="1"/>
</dbReference>
<protein>
    <submittedName>
        <fullName evidence="5">Helix-turn-helix domain-containing protein</fullName>
    </submittedName>
</protein>
<evidence type="ECO:0000313" key="6">
    <source>
        <dbReference type="Proteomes" id="UP001597493"/>
    </source>
</evidence>
<evidence type="ECO:0000256" key="2">
    <source>
        <dbReference type="ARBA" id="ARBA00023125"/>
    </source>
</evidence>
<dbReference type="InterPro" id="IPR037923">
    <property type="entry name" value="HTH-like"/>
</dbReference>
<dbReference type="InterPro" id="IPR014710">
    <property type="entry name" value="RmlC-like_jellyroll"/>
</dbReference>
<dbReference type="SUPFAM" id="SSF46689">
    <property type="entry name" value="Homeodomain-like"/>
    <property type="match status" value="2"/>
</dbReference>
<dbReference type="InterPro" id="IPR009057">
    <property type="entry name" value="Homeodomain-like_sf"/>
</dbReference>
<comment type="caution">
    <text evidence="5">The sequence shown here is derived from an EMBL/GenBank/DDBJ whole genome shotgun (WGS) entry which is preliminary data.</text>
</comment>
<accession>A0ABW5QTB2</accession>
<dbReference type="InterPro" id="IPR020449">
    <property type="entry name" value="Tscrpt_reg_AraC-type_HTH"/>
</dbReference>
<keyword evidence="3" id="KW-0804">Transcription</keyword>
<dbReference type="Gene3D" id="1.10.10.60">
    <property type="entry name" value="Homeodomain-like"/>
    <property type="match status" value="2"/>
</dbReference>
<evidence type="ECO:0000256" key="1">
    <source>
        <dbReference type="ARBA" id="ARBA00023015"/>
    </source>
</evidence>
<evidence type="ECO:0000313" key="5">
    <source>
        <dbReference type="EMBL" id="MFD2659641.1"/>
    </source>
</evidence>